<dbReference type="InterPro" id="IPR044492">
    <property type="entry name" value="P_typ_ATPase_HD_dom"/>
</dbReference>
<reference evidence="27 28" key="1">
    <citation type="submission" date="2018-09" db="EMBL/GenBank/DDBJ databases">
        <title>Paenibacillus aracenensis nov. sp. isolated from a cave in southern Spain.</title>
        <authorList>
            <person name="Jurado V."/>
            <person name="Gutierrez-Patricio S."/>
            <person name="Gonzalez-Pimentel J.L."/>
            <person name="Miller A.Z."/>
            <person name="Laiz L."/>
            <person name="Saiz-Jimenez C."/>
        </authorList>
    </citation>
    <scope>NUCLEOTIDE SEQUENCE [LARGE SCALE GENOMIC DNA]</scope>
    <source>
        <strain evidence="27 28">DSM 22867</strain>
    </source>
</reference>
<feature type="compositionally biased region" description="Gly residues" evidence="25">
    <location>
        <begin position="855"/>
        <end position="870"/>
    </location>
</feature>
<dbReference type="GO" id="GO:0140581">
    <property type="term" value="F:P-type monovalent copper transporter activity"/>
    <property type="evidence" value="ECO:0007669"/>
    <property type="project" value="UniProtKB-EC"/>
</dbReference>
<keyword evidence="15" id="KW-1278">Translocase</keyword>
<keyword evidence="28" id="KW-1185">Reference proteome</keyword>
<dbReference type="Pfam" id="PF00403">
    <property type="entry name" value="HMA"/>
    <property type="match status" value="2"/>
</dbReference>
<dbReference type="InterPro" id="IPR001757">
    <property type="entry name" value="P_typ_ATPase"/>
</dbReference>
<dbReference type="CDD" id="cd00371">
    <property type="entry name" value="HMA"/>
    <property type="match status" value="2"/>
</dbReference>
<evidence type="ECO:0000256" key="3">
    <source>
        <dbReference type="ARBA" id="ARBA00012517"/>
    </source>
</evidence>
<evidence type="ECO:0000256" key="13">
    <source>
        <dbReference type="ARBA" id="ARBA00022840"/>
    </source>
</evidence>
<dbReference type="GO" id="GO:0055070">
    <property type="term" value="P:copper ion homeostasis"/>
    <property type="evidence" value="ECO:0007669"/>
    <property type="project" value="TreeGrafter"/>
</dbReference>
<evidence type="ECO:0000256" key="4">
    <source>
        <dbReference type="ARBA" id="ARBA00015102"/>
    </source>
</evidence>
<evidence type="ECO:0000256" key="16">
    <source>
        <dbReference type="ARBA" id="ARBA00022989"/>
    </source>
</evidence>
<name>A0A3A1UXR0_9BACL</name>
<keyword evidence="12" id="KW-0187">Copper transport</keyword>
<feature type="transmembrane region" description="Helical" evidence="24">
    <location>
        <begin position="165"/>
        <end position="192"/>
    </location>
</feature>
<keyword evidence="18" id="KW-0406">Ion transport</keyword>
<dbReference type="PROSITE" id="PS01047">
    <property type="entry name" value="HMA_1"/>
    <property type="match status" value="2"/>
</dbReference>
<dbReference type="SUPFAM" id="SSF81665">
    <property type="entry name" value="Calcium ATPase, transmembrane domain M"/>
    <property type="match status" value="1"/>
</dbReference>
<dbReference type="EMBL" id="QXQA01000016">
    <property type="protein sequence ID" value="RIX50110.1"/>
    <property type="molecule type" value="Genomic_DNA"/>
</dbReference>
<dbReference type="PRINTS" id="PR00942">
    <property type="entry name" value="CUATPASEI"/>
</dbReference>
<keyword evidence="8 24" id="KW-0812">Transmembrane</keyword>
<dbReference type="Proteomes" id="UP000266482">
    <property type="component" value="Unassembled WGS sequence"/>
</dbReference>
<comment type="similarity">
    <text evidence="2 24">Belongs to the cation transport ATPase (P-type) (TC 3.A.3) family. Type IB subfamily.</text>
</comment>
<dbReference type="SUPFAM" id="SSF56784">
    <property type="entry name" value="HAD-like"/>
    <property type="match status" value="1"/>
</dbReference>
<dbReference type="InterPro" id="IPR023299">
    <property type="entry name" value="ATPase_P-typ_cyto_dom_N"/>
</dbReference>
<gene>
    <name evidence="27" type="ORF">D3P08_21410</name>
</gene>
<comment type="catalytic activity">
    <reaction evidence="22">
        <text>Cu(+)(in) + ATP + H2O = Cu(+)(out) + ADP + phosphate + H(+)</text>
        <dbReference type="Rhea" id="RHEA:25792"/>
        <dbReference type="ChEBI" id="CHEBI:15377"/>
        <dbReference type="ChEBI" id="CHEBI:15378"/>
        <dbReference type="ChEBI" id="CHEBI:30616"/>
        <dbReference type="ChEBI" id="CHEBI:43474"/>
        <dbReference type="ChEBI" id="CHEBI:49552"/>
        <dbReference type="ChEBI" id="CHEBI:456216"/>
        <dbReference type="EC" id="7.2.2.8"/>
    </reaction>
</comment>
<dbReference type="Gene3D" id="2.70.150.10">
    <property type="entry name" value="Calcium-transporting ATPase, cytoplasmic transduction domain A"/>
    <property type="match status" value="1"/>
</dbReference>
<feature type="transmembrane region" description="Helical" evidence="24">
    <location>
        <begin position="755"/>
        <end position="772"/>
    </location>
</feature>
<evidence type="ECO:0000256" key="19">
    <source>
        <dbReference type="ARBA" id="ARBA00023136"/>
    </source>
</evidence>
<evidence type="ECO:0000313" key="27">
    <source>
        <dbReference type="EMBL" id="RIX50110.1"/>
    </source>
</evidence>
<feature type="transmembrane region" description="Helical" evidence="24">
    <location>
        <begin position="235"/>
        <end position="253"/>
    </location>
</feature>
<evidence type="ECO:0000256" key="15">
    <source>
        <dbReference type="ARBA" id="ARBA00022967"/>
    </source>
</evidence>
<comment type="subcellular location">
    <subcellularLocation>
        <location evidence="1">Cell membrane</location>
        <topology evidence="1">Multi-pass membrane protein</topology>
    </subcellularLocation>
</comment>
<keyword evidence="14" id="KW-0460">Magnesium</keyword>
<evidence type="ECO:0000256" key="18">
    <source>
        <dbReference type="ARBA" id="ARBA00023065"/>
    </source>
</evidence>
<feature type="region of interest" description="Disordered" evidence="25">
    <location>
        <begin position="840"/>
        <end position="874"/>
    </location>
</feature>
<dbReference type="SUPFAM" id="SSF81653">
    <property type="entry name" value="Calcium ATPase, transduction domain A"/>
    <property type="match status" value="1"/>
</dbReference>
<evidence type="ECO:0000256" key="5">
    <source>
        <dbReference type="ARBA" id="ARBA00022448"/>
    </source>
</evidence>
<dbReference type="Gene3D" id="3.40.50.1000">
    <property type="entry name" value="HAD superfamily/HAD-like"/>
    <property type="match status" value="1"/>
</dbReference>
<dbReference type="Pfam" id="PF00122">
    <property type="entry name" value="E1-E2_ATPase"/>
    <property type="match status" value="1"/>
</dbReference>
<evidence type="ECO:0000256" key="11">
    <source>
        <dbReference type="ARBA" id="ARBA00022741"/>
    </source>
</evidence>
<dbReference type="InterPro" id="IPR059000">
    <property type="entry name" value="ATPase_P-type_domA"/>
</dbReference>
<keyword evidence="10" id="KW-0677">Repeat</keyword>
<evidence type="ECO:0000256" key="8">
    <source>
        <dbReference type="ARBA" id="ARBA00022692"/>
    </source>
</evidence>
<dbReference type="SFLD" id="SFLDF00027">
    <property type="entry name" value="p-type_atpase"/>
    <property type="match status" value="1"/>
</dbReference>
<feature type="transmembrane region" description="Helical" evidence="24">
    <location>
        <begin position="447"/>
        <end position="469"/>
    </location>
</feature>
<dbReference type="InterPro" id="IPR008250">
    <property type="entry name" value="ATPase_P-typ_transduc_dom_A_sf"/>
</dbReference>
<keyword evidence="17" id="KW-0186">Copper</keyword>
<dbReference type="InterPro" id="IPR006121">
    <property type="entry name" value="HMA_dom"/>
</dbReference>
<dbReference type="EC" id="7.2.2.8" evidence="3"/>
<dbReference type="PANTHER" id="PTHR43520">
    <property type="entry name" value="ATP7, ISOFORM B"/>
    <property type="match status" value="1"/>
</dbReference>
<dbReference type="Gene3D" id="3.40.1110.10">
    <property type="entry name" value="Calcium-transporting ATPase, cytoplasmic domain N"/>
    <property type="match status" value="1"/>
</dbReference>
<dbReference type="PRINTS" id="PR00119">
    <property type="entry name" value="CATATPASE"/>
</dbReference>
<dbReference type="AlphaFoldDB" id="A0A3A1UXR0"/>
<dbReference type="PROSITE" id="PS00154">
    <property type="entry name" value="ATPASE_E1_E2"/>
    <property type="match status" value="1"/>
</dbReference>
<keyword evidence="5" id="KW-0813">Transport</keyword>
<dbReference type="FunFam" id="3.40.50.1000:FF:000144">
    <property type="entry name" value="copper-transporting ATPase 1 isoform X2"/>
    <property type="match status" value="1"/>
</dbReference>
<dbReference type="FunFam" id="3.30.70.100:FF:000005">
    <property type="entry name" value="Copper-exporting P-type ATPase A"/>
    <property type="match status" value="2"/>
</dbReference>
<dbReference type="Pfam" id="PF00702">
    <property type="entry name" value="Hydrolase"/>
    <property type="match status" value="1"/>
</dbReference>
<feature type="transmembrane region" description="Helical" evidence="24">
    <location>
        <begin position="817"/>
        <end position="835"/>
    </location>
</feature>
<dbReference type="FunFam" id="2.70.150.10:FF:000002">
    <property type="entry name" value="Copper-transporting ATPase 1, putative"/>
    <property type="match status" value="1"/>
</dbReference>
<dbReference type="PRINTS" id="PR00943">
    <property type="entry name" value="CUATPASE"/>
</dbReference>
<evidence type="ECO:0000313" key="28">
    <source>
        <dbReference type="Proteomes" id="UP000266482"/>
    </source>
</evidence>
<accession>A0A3A1UXR0</accession>
<dbReference type="InterPro" id="IPR006122">
    <property type="entry name" value="HMA_Cu_ion-bd"/>
</dbReference>
<dbReference type="PROSITE" id="PS50846">
    <property type="entry name" value="HMA_2"/>
    <property type="match status" value="2"/>
</dbReference>
<evidence type="ECO:0000256" key="2">
    <source>
        <dbReference type="ARBA" id="ARBA00006024"/>
    </source>
</evidence>
<dbReference type="InterPro" id="IPR036163">
    <property type="entry name" value="HMA_dom_sf"/>
</dbReference>
<proteinExistence type="inferred from homology"/>
<evidence type="ECO:0000256" key="10">
    <source>
        <dbReference type="ARBA" id="ARBA00022737"/>
    </source>
</evidence>
<evidence type="ECO:0000256" key="24">
    <source>
        <dbReference type="RuleBase" id="RU362081"/>
    </source>
</evidence>
<keyword evidence="13 24" id="KW-0067">ATP-binding</keyword>
<sequence>MSQSEAGSAGQNATFQITGMTCAACANRIEKGLNKLEGVSQANVNFALEQASVQFDASKVDMNRLEQKIKDLGYGTVKESVDFNITGMTCAACATRIEKGLNKLEGVKATVNLALETAHVEYTPSMVSPADMIKKVEQLGYKAKLKTEAKNDGDHRQKEIRRQQWMLVISAILTFPLLWAMVGHFSFTSWIWSPDIFMEPWFQFALATPVQFIIGARFYIGAYKALRNGSANMDVLVALGTSAAYFYSLYVTVWEVPEALYYETSAVLITLILLGKLFEALAKGRSSEAIKSLMGLQAKTATVVRNGEEMNVPVEDVVVGDVFLVKPGEKVPVDGVVVEGVSAVDESMLTGESIPVEKRAGEQVIGATLNKNGVLKVQATKVGKETALSQIIKVVEEAQGSKAPIQRVADVISGIFVPIVVGIAAVTFLIWYFAVEPGDVAAALEKAIAVLVIACPCALGLATPTSIMAGSGRAAEMGILFKGGEHLENTHRITTVILDKTGTVTKGKPELTDVRFEEGYSEPQLLSWVGAAEKNSEHPLAEAIVAGIREKGIAMPQTESFQAIPGYGIMAVVEGRGIMIGTRKLMAQYSVKADKAFEEMSRLESEGKTAMLIAVDGQYAGMVAVADTVKETSGAAVARMKELGLEVVMITGDNERTAKAIAAQVGIDHVRAEVLPDGKANEVKKLQEQGKKVAMVGDGINDAPALATADIGMAIGTGTDVAMEAADVTLMRGDLNSIPDAISMSKKTMLNIKQNLFWALAYNVIGIPIAAMGYLEPWLAGAAMALSSVSVVLNALRLQHVDKKEEERDDRLSRKQFILILLLVVMTFFAGYGFGKQANTPAAESQETPAQQEGSGHGHGGSDSHGGGSGAAESVTTEAFWQAENTKAGEEASIRIQIKDEAGNPVEDFDIEHEKLLHLIVVSKDLSYFNHVHPEYEGQGEFVITNNFPAGGEYKLIADYVPTGGSKTTQTEWITIDGAAEAAVPLTPDKSHSKIVDGVEVTLVNDHPEAGQDFELNFKLADAESKQPITDLQQYLGAVGHVVILSEDTEQYLHVHPLEEKATGPEAKFVTSFPGAGIYKIWAQFKRDGEVITVPFVVEVP</sequence>
<dbReference type="NCBIfam" id="TIGR01494">
    <property type="entry name" value="ATPase_P-type"/>
    <property type="match status" value="1"/>
</dbReference>
<dbReference type="GO" id="GO:0016887">
    <property type="term" value="F:ATP hydrolysis activity"/>
    <property type="evidence" value="ECO:0007669"/>
    <property type="project" value="InterPro"/>
</dbReference>
<feature type="domain" description="HMA" evidence="26">
    <location>
        <begin position="11"/>
        <end position="77"/>
    </location>
</feature>
<evidence type="ECO:0000256" key="17">
    <source>
        <dbReference type="ARBA" id="ARBA00023008"/>
    </source>
</evidence>
<keyword evidence="9 24" id="KW-0479">Metal-binding</keyword>
<evidence type="ECO:0000256" key="1">
    <source>
        <dbReference type="ARBA" id="ARBA00004651"/>
    </source>
</evidence>
<dbReference type="SFLD" id="SFLDS00003">
    <property type="entry name" value="Haloacid_Dehalogenase"/>
    <property type="match status" value="1"/>
</dbReference>
<evidence type="ECO:0000256" key="21">
    <source>
        <dbReference type="ARBA" id="ARBA00033239"/>
    </source>
</evidence>
<evidence type="ECO:0000256" key="20">
    <source>
        <dbReference type="ARBA" id="ARBA00029719"/>
    </source>
</evidence>
<feature type="compositionally biased region" description="Polar residues" evidence="25">
    <location>
        <begin position="840"/>
        <end position="853"/>
    </location>
</feature>
<keyword evidence="16 24" id="KW-1133">Transmembrane helix</keyword>
<evidence type="ECO:0000256" key="25">
    <source>
        <dbReference type="SAM" id="MobiDB-lite"/>
    </source>
</evidence>
<dbReference type="NCBIfam" id="TIGR01525">
    <property type="entry name" value="ATPase-IB_hvy"/>
    <property type="match status" value="1"/>
</dbReference>
<dbReference type="GO" id="GO:0005524">
    <property type="term" value="F:ATP binding"/>
    <property type="evidence" value="ECO:0007669"/>
    <property type="project" value="UniProtKB-UniRule"/>
</dbReference>
<evidence type="ECO:0000256" key="23">
    <source>
        <dbReference type="ARBA" id="ARBA00055366"/>
    </source>
</evidence>
<evidence type="ECO:0000256" key="9">
    <source>
        <dbReference type="ARBA" id="ARBA00022723"/>
    </source>
</evidence>
<organism evidence="27 28">
    <name type="scientific">Paenibacillus nanensis</name>
    <dbReference type="NCBI Taxonomy" id="393251"/>
    <lineage>
        <taxon>Bacteria</taxon>
        <taxon>Bacillati</taxon>
        <taxon>Bacillota</taxon>
        <taxon>Bacilli</taxon>
        <taxon>Bacillales</taxon>
        <taxon>Paenibacillaceae</taxon>
        <taxon>Paenibacillus</taxon>
    </lineage>
</organism>
<keyword evidence="11 24" id="KW-0547">Nucleotide-binding</keyword>
<feature type="transmembrane region" description="Helical" evidence="24">
    <location>
        <begin position="778"/>
        <end position="796"/>
    </location>
</feature>
<evidence type="ECO:0000256" key="6">
    <source>
        <dbReference type="ARBA" id="ARBA00022475"/>
    </source>
</evidence>
<dbReference type="GO" id="GO:0005886">
    <property type="term" value="C:plasma membrane"/>
    <property type="evidence" value="ECO:0007669"/>
    <property type="project" value="UniProtKB-SubCell"/>
</dbReference>
<comment type="function">
    <text evidence="23">Involved in copper export.</text>
</comment>
<dbReference type="PANTHER" id="PTHR43520:SF8">
    <property type="entry name" value="P-TYPE CU(+) TRANSPORTER"/>
    <property type="match status" value="1"/>
</dbReference>
<dbReference type="NCBIfam" id="TIGR00003">
    <property type="entry name" value="copper ion binding protein"/>
    <property type="match status" value="2"/>
</dbReference>
<dbReference type="InterPro" id="IPR027256">
    <property type="entry name" value="P-typ_ATPase_IB"/>
</dbReference>
<dbReference type="InterPro" id="IPR023214">
    <property type="entry name" value="HAD_sf"/>
</dbReference>
<dbReference type="Gene3D" id="3.30.70.100">
    <property type="match status" value="2"/>
</dbReference>
<dbReference type="GO" id="GO:0005507">
    <property type="term" value="F:copper ion binding"/>
    <property type="evidence" value="ECO:0007669"/>
    <property type="project" value="InterPro"/>
</dbReference>
<dbReference type="SFLD" id="SFLDG00002">
    <property type="entry name" value="C1.7:_P-type_atpase_like"/>
    <property type="match status" value="1"/>
</dbReference>
<dbReference type="InterPro" id="IPR036412">
    <property type="entry name" value="HAD-like_sf"/>
</dbReference>
<evidence type="ECO:0000256" key="14">
    <source>
        <dbReference type="ARBA" id="ARBA00022842"/>
    </source>
</evidence>
<dbReference type="GO" id="GO:0043682">
    <property type="term" value="F:P-type divalent copper transporter activity"/>
    <property type="evidence" value="ECO:0007669"/>
    <property type="project" value="TreeGrafter"/>
</dbReference>
<feature type="domain" description="HMA" evidence="26">
    <location>
        <begin position="79"/>
        <end position="144"/>
    </location>
</feature>
<dbReference type="SUPFAM" id="SSF55008">
    <property type="entry name" value="HMA, heavy metal-associated domain"/>
    <property type="match status" value="2"/>
</dbReference>
<dbReference type="InterPro" id="IPR023298">
    <property type="entry name" value="ATPase_P-typ_TM_dom_sf"/>
</dbReference>
<dbReference type="OrthoDB" id="9813266at2"/>
<keyword evidence="6 24" id="KW-1003">Cell membrane</keyword>
<evidence type="ECO:0000259" key="26">
    <source>
        <dbReference type="PROSITE" id="PS50846"/>
    </source>
</evidence>
<dbReference type="CDD" id="cd02094">
    <property type="entry name" value="P-type_ATPase_Cu-like"/>
    <property type="match status" value="1"/>
</dbReference>
<feature type="transmembrane region" description="Helical" evidence="24">
    <location>
        <begin position="259"/>
        <end position="278"/>
    </location>
</feature>
<evidence type="ECO:0000256" key="22">
    <source>
        <dbReference type="ARBA" id="ARBA00049289"/>
    </source>
</evidence>
<feature type="transmembrane region" description="Helical" evidence="24">
    <location>
        <begin position="204"/>
        <end position="223"/>
    </location>
</feature>
<dbReference type="InterPro" id="IPR017969">
    <property type="entry name" value="Heavy-metal-associated_CS"/>
</dbReference>
<evidence type="ECO:0000256" key="12">
    <source>
        <dbReference type="ARBA" id="ARBA00022796"/>
    </source>
</evidence>
<dbReference type="NCBIfam" id="TIGR01511">
    <property type="entry name" value="ATPase-IB1_Cu"/>
    <property type="match status" value="1"/>
</dbReference>
<dbReference type="InterPro" id="IPR018303">
    <property type="entry name" value="ATPase_P-typ_P_site"/>
</dbReference>
<feature type="transmembrane region" description="Helical" evidence="24">
    <location>
        <begin position="411"/>
        <end position="435"/>
    </location>
</feature>
<evidence type="ECO:0000256" key="7">
    <source>
        <dbReference type="ARBA" id="ARBA00022553"/>
    </source>
</evidence>
<keyword evidence="7" id="KW-0597">Phosphoprotein</keyword>
<keyword evidence="19 24" id="KW-0472">Membrane</keyword>
<comment type="caution">
    <text evidence="27">The sequence shown here is derived from an EMBL/GenBank/DDBJ whole genome shotgun (WGS) entry which is preliminary data.</text>
</comment>
<protein>
    <recommendedName>
        <fullName evidence="4">Copper-exporting P-type ATPase</fullName>
        <ecNumber evidence="3">7.2.2.8</ecNumber>
    </recommendedName>
    <alternativeName>
        <fullName evidence="20">Copper-exporting P-type ATPase A</fullName>
    </alternativeName>
    <alternativeName>
        <fullName evidence="21">Cu(+)-exporting ATPase</fullName>
    </alternativeName>
</protein>